<proteinExistence type="predicted"/>
<protein>
    <submittedName>
        <fullName evidence="1">Uncharacterized protein</fullName>
    </submittedName>
</protein>
<organism evidence="1">
    <name type="scientific">Anguilla anguilla</name>
    <name type="common">European freshwater eel</name>
    <name type="synonym">Muraena anguilla</name>
    <dbReference type="NCBI Taxonomy" id="7936"/>
    <lineage>
        <taxon>Eukaryota</taxon>
        <taxon>Metazoa</taxon>
        <taxon>Chordata</taxon>
        <taxon>Craniata</taxon>
        <taxon>Vertebrata</taxon>
        <taxon>Euteleostomi</taxon>
        <taxon>Actinopterygii</taxon>
        <taxon>Neopterygii</taxon>
        <taxon>Teleostei</taxon>
        <taxon>Anguilliformes</taxon>
        <taxon>Anguillidae</taxon>
        <taxon>Anguilla</taxon>
    </lineage>
</organism>
<accession>A0A0E9WZ70</accession>
<sequence>MQGAQASDTIWFFQGLARTTGFTSQQFIQHGASVAKAAGQLLAAAVLLDHAHFVGAELPLLVNVRHRSHKRAQDQFCVILEEVDLHCAIAEVKHDGALGAEPVTKVGQARQLIAVPRGDVGSSLQQVLTHVVTEVFEQSDLLGEHGRVGAHTHIGLYSVLVNILQAVPVSYIMSLVESLKRTPTLLSHSWYPRPYLSE</sequence>
<evidence type="ECO:0000313" key="1">
    <source>
        <dbReference type="EMBL" id="JAH94915.1"/>
    </source>
</evidence>
<dbReference type="AlphaFoldDB" id="A0A0E9WZ70"/>
<reference evidence="1" key="2">
    <citation type="journal article" date="2015" name="Fish Shellfish Immunol.">
        <title>Early steps in the European eel (Anguilla anguilla)-Vibrio vulnificus interaction in the gills: Role of the RtxA13 toxin.</title>
        <authorList>
            <person name="Callol A."/>
            <person name="Pajuelo D."/>
            <person name="Ebbesson L."/>
            <person name="Teles M."/>
            <person name="MacKenzie S."/>
            <person name="Amaro C."/>
        </authorList>
    </citation>
    <scope>NUCLEOTIDE SEQUENCE</scope>
</reference>
<reference evidence="1" key="1">
    <citation type="submission" date="2014-11" db="EMBL/GenBank/DDBJ databases">
        <authorList>
            <person name="Amaro Gonzalez C."/>
        </authorList>
    </citation>
    <scope>NUCLEOTIDE SEQUENCE</scope>
</reference>
<name>A0A0E9WZ70_ANGAN</name>
<dbReference type="EMBL" id="GBXM01013662">
    <property type="protein sequence ID" value="JAH94915.1"/>
    <property type="molecule type" value="Transcribed_RNA"/>
</dbReference>